<dbReference type="AlphaFoldDB" id="A0A4D6L386"/>
<gene>
    <name evidence="1" type="ORF">DEO72_LG2g3278</name>
</gene>
<evidence type="ECO:0000313" key="2">
    <source>
        <dbReference type="Proteomes" id="UP000501690"/>
    </source>
</evidence>
<keyword evidence="2" id="KW-1185">Reference proteome</keyword>
<accession>A0A4D6L386</accession>
<organism evidence="1 2">
    <name type="scientific">Vigna unguiculata</name>
    <name type="common">Cowpea</name>
    <dbReference type="NCBI Taxonomy" id="3917"/>
    <lineage>
        <taxon>Eukaryota</taxon>
        <taxon>Viridiplantae</taxon>
        <taxon>Streptophyta</taxon>
        <taxon>Embryophyta</taxon>
        <taxon>Tracheophyta</taxon>
        <taxon>Spermatophyta</taxon>
        <taxon>Magnoliopsida</taxon>
        <taxon>eudicotyledons</taxon>
        <taxon>Gunneridae</taxon>
        <taxon>Pentapetalae</taxon>
        <taxon>rosids</taxon>
        <taxon>fabids</taxon>
        <taxon>Fabales</taxon>
        <taxon>Fabaceae</taxon>
        <taxon>Papilionoideae</taxon>
        <taxon>50 kb inversion clade</taxon>
        <taxon>NPAAA clade</taxon>
        <taxon>indigoferoid/millettioid clade</taxon>
        <taxon>Phaseoleae</taxon>
        <taxon>Vigna</taxon>
    </lineage>
</organism>
<protein>
    <submittedName>
        <fullName evidence="1">Uncharacterized protein</fullName>
    </submittedName>
</protein>
<reference evidence="1 2" key="1">
    <citation type="submission" date="2019-04" db="EMBL/GenBank/DDBJ databases">
        <title>An improved genome assembly and genetic linkage map for asparagus bean, Vigna unguiculata ssp. sesquipedialis.</title>
        <authorList>
            <person name="Xia Q."/>
            <person name="Zhang R."/>
            <person name="Dong Y."/>
        </authorList>
    </citation>
    <scope>NUCLEOTIDE SEQUENCE [LARGE SCALE GENOMIC DNA]</scope>
    <source>
        <tissue evidence="1">Leaf</tissue>
    </source>
</reference>
<dbReference type="EMBL" id="CP039346">
    <property type="protein sequence ID" value="QCD82936.1"/>
    <property type="molecule type" value="Genomic_DNA"/>
</dbReference>
<proteinExistence type="predicted"/>
<sequence length="80" mass="9685">MIKDHRSDFNKEFYKSIRSELRIEWNCMMIDGLPPSLLTSMVEDDEEWRESNEKNLQVEEECCMRQQDCCRWSEVEFPCG</sequence>
<evidence type="ECO:0000313" key="1">
    <source>
        <dbReference type="EMBL" id="QCD82936.1"/>
    </source>
</evidence>
<dbReference type="Proteomes" id="UP000501690">
    <property type="component" value="Linkage Group LG2"/>
</dbReference>
<name>A0A4D6L386_VIGUN</name>